<protein>
    <recommendedName>
        <fullName evidence="3">DNA packaging protein</fullName>
    </recommendedName>
</protein>
<evidence type="ECO:0008006" key="3">
    <source>
        <dbReference type="Google" id="ProtNLM"/>
    </source>
</evidence>
<proteinExistence type="predicted"/>
<accession>A0A288WFX0</accession>
<dbReference type="Proteomes" id="UP000224684">
    <property type="component" value="Segment"/>
</dbReference>
<dbReference type="NCBIfam" id="TIGR01560">
    <property type="entry name" value="put_DNA_pack"/>
    <property type="match status" value="1"/>
</dbReference>
<name>A0A288WFX0_9CAUD</name>
<dbReference type="RefSeq" id="YP_010739841.1">
    <property type="nucleotide sequence ID" value="NC_073047.1"/>
</dbReference>
<organism evidence="1 2">
    <name type="scientific">Bacillus phage Tavor_SA</name>
    <dbReference type="NCBI Taxonomy" id="1983581"/>
    <lineage>
        <taxon>Viruses</taxon>
        <taxon>Duplodnaviria</taxon>
        <taxon>Heunggongvirae</taxon>
        <taxon>Uroviricota</taxon>
        <taxon>Caudoviricetes</taxon>
        <taxon>Wbetavirus</taxon>
        <taxon>Wbetavirus tavor</taxon>
    </lineage>
</organism>
<dbReference type="InterPro" id="IPR006450">
    <property type="entry name" value="Phage_HK97_gp6-like"/>
</dbReference>
<dbReference type="KEGG" id="vg:79587237"/>
<keyword evidence="2" id="KW-1185">Reference proteome</keyword>
<evidence type="ECO:0000313" key="1">
    <source>
        <dbReference type="EMBL" id="ARW58431.1"/>
    </source>
</evidence>
<evidence type="ECO:0000313" key="2">
    <source>
        <dbReference type="Proteomes" id="UP000224684"/>
    </source>
</evidence>
<dbReference type="InterPro" id="IPR021146">
    <property type="entry name" value="Phage_gp6-like_head-tail"/>
</dbReference>
<dbReference type="EMBL" id="KY963369">
    <property type="protein sequence ID" value="ARW58431.1"/>
    <property type="molecule type" value="Genomic_DNA"/>
</dbReference>
<sequence length="96" mass="11114">MLVTLEEAKEWIRVDGDDDPTITMLIKAAELYIYKATGKTFTQTNEDAKLLCLFLVADWYENRLLVGEKASEKIRTIVQSMILQLQYASEPQEERK</sequence>
<dbReference type="Gene3D" id="1.10.3230.30">
    <property type="entry name" value="Phage gp6-like head-tail connector protein"/>
    <property type="match status" value="1"/>
</dbReference>
<dbReference type="CDD" id="cd08054">
    <property type="entry name" value="gp6"/>
    <property type="match status" value="1"/>
</dbReference>
<reference evidence="1 2" key="1">
    <citation type="submission" date="2017-04" db="EMBL/GenBank/DDBJ databases">
        <title>Bacillus anthracis phage Complete Genome.</title>
        <authorList>
            <person name="Alkalay S."/>
            <person name="Coppenhagen-Glazer S."/>
            <person name="Hazan R."/>
        </authorList>
    </citation>
    <scope>NUCLEOTIDE SEQUENCE [LARGE SCALE GENOMIC DNA]</scope>
</reference>
<dbReference type="Pfam" id="PF05135">
    <property type="entry name" value="Phage_connect_1"/>
    <property type="match status" value="1"/>
</dbReference>
<dbReference type="GeneID" id="79587237"/>